<dbReference type="InterPro" id="IPR001387">
    <property type="entry name" value="Cro/C1-type_HTH"/>
</dbReference>
<dbReference type="SMART" id="SM00530">
    <property type="entry name" value="HTH_XRE"/>
    <property type="match status" value="1"/>
</dbReference>
<dbReference type="RefSeq" id="WP_379025930.1">
    <property type="nucleotide sequence ID" value="NZ_JBHRTA010000061.1"/>
</dbReference>
<name>A0ABV7JP71_9SPHI</name>
<keyword evidence="3" id="KW-1185">Reference proteome</keyword>
<evidence type="ECO:0000259" key="1">
    <source>
        <dbReference type="PROSITE" id="PS50943"/>
    </source>
</evidence>
<dbReference type="Proteomes" id="UP001595526">
    <property type="component" value="Unassembled WGS sequence"/>
</dbReference>
<evidence type="ECO:0000313" key="3">
    <source>
        <dbReference type="Proteomes" id="UP001595526"/>
    </source>
</evidence>
<proteinExistence type="predicted"/>
<dbReference type="PROSITE" id="PS50943">
    <property type="entry name" value="HTH_CROC1"/>
    <property type="match status" value="1"/>
</dbReference>
<comment type="caution">
    <text evidence="2">The sequence shown here is derived from an EMBL/GenBank/DDBJ whole genome shotgun (WGS) entry which is preliminary data.</text>
</comment>
<dbReference type="SUPFAM" id="SSF47413">
    <property type="entry name" value="lambda repressor-like DNA-binding domains"/>
    <property type="match status" value="1"/>
</dbReference>
<protein>
    <submittedName>
        <fullName evidence="2">Helix-turn-helix domain-containing protein</fullName>
    </submittedName>
</protein>
<dbReference type="EMBL" id="JBHRTA010000061">
    <property type="protein sequence ID" value="MFC3199879.1"/>
    <property type="molecule type" value="Genomic_DNA"/>
</dbReference>
<reference evidence="3" key="1">
    <citation type="journal article" date="2019" name="Int. J. Syst. Evol. Microbiol.">
        <title>The Global Catalogue of Microorganisms (GCM) 10K type strain sequencing project: providing services to taxonomists for standard genome sequencing and annotation.</title>
        <authorList>
            <consortium name="The Broad Institute Genomics Platform"/>
            <consortium name="The Broad Institute Genome Sequencing Center for Infectious Disease"/>
            <person name="Wu L."/>
            <person name="Ma J."/>
        </authorList>
    </citation>
    <scope>NUCLEOTIDE SEQUENCE [LARGE SCALE GENOMIC DNA]</scope>
    <source>
        <strain evidence="3">KCTC 52416</strain>
    </source>
</reference>
<feature type="domain" description="HTH cro/C1-type" evidence="1">
    <location>
        <begin position="11"/>
        <end position="64"/>
    </location>
</feature>
<gene>
    <name evidence="2" type="ORF">ACFOET_19830</name>
</gene>
<organism evidence="2 3">
    <name type="scientific">Parapedobacter deserti</name>
    <dbReference type="NCBI Taxonomy" id="1912957"/>
    <lineage>
        <taxon>Bacteria</taxon>
        <taxon>Pseudomonadati</taxon>
        <taxon>Bacteroidota</taxon>
        <taxon>Sphingobacteriia</taxon>
        <taxon>Sphingobacteriales</taxon>
        <taxon>Sphingobacteriaceae</taxon>
        <taxon>Parapedobacter</taxon>
    </lineage>
</organism>
<sequence length="179" mass="20585">MGENKGIEKLFKEYRLHFGLTQNAVEQLAKLKKSQYSRLESGRQKPRPHETKAVASIYGLEDYQLMNPNQRKPSFKSLPIETQQAISNIRKSGTQPREKHEKIDLGKEIDKLIATGKLSRPITAKRLLELLPIAVREEINNESRRITDLLKRPPRCNKVKVVEKPEGETGAGNWYQIKE</sequence>
<dbReference type="Pfam" id="PF13560">
    <property type="entry name" value="HTH_31"/>
    <property type="match status" value="1"/>
</dbReference>
<evidence type="ECO:0000313" key="2">
    <source>
        <dbReference type="EMBL" id="MFC3199879.1"/>
    </source>
</evidence>
<dbReference type="InterPro" id="IPR010982">
    <property type="entry name" value="Lambda_DNA-bd_dom_sf"/>
</dbReference>
<accession>A0ABV7JP71</accession>
<dbReference type="Gene3D" id="1.10.260.40">
    <property type="entry name" value="lambda repressor-like DNA-binding domains"/>
    <property type="match status" value="1"/>
</dbReference>
<dbReference type="CDD" id="cd00093">
    <property type="entry name" value="HTH_XRE"/>
    <property type="match status" value="1"/>
</dbReference>